<sequence length="494" mass="55397">MAVAVPTSPHSQALILNSNQNRLLLHTNERASLSQLKQIHAQTLKTTIPIDPQTHFLYSRVLHFSSAYDFNYSLRLLGHIPNPNSFMFNTLIRACAWSKDHKDQAFLLYCKMLEEGDVLPDKHTYPFVLKACAFLFDEFEGKQIHAHVLKHGFGSDVYVNNSLIHFYGSCGCLDDGKKVFDKMSERSLVSWNVMIDVLVQLGQFLDALEMFVEMMSVFVPDGYTMQSAISACAGLGTLSLGMWAHAFILRNFDVDVGVDVLVNNCLLDMYFRCGSVAFAVEVFERMDKRNLNSWNSMILGFAMHGEAEKALDYFAWMINKVGFMPNSITFVGVLSACNHRGLVDDGRMYFALMVSKYEIEPRLEHYGCLVDLLARAGLIDEAMDIVGSMPMKPDAVIWRSLLDACSKKNATPALSEEMARQVLDSEGGDCSGAYVLLSRVYASASKWDEVGLLRRLMTEKGITKEPGCSLIEINAQQEMRSGAEYTKPVLLKKN</sequence>
<feature type="repeat" description="PPR" evidence="2">
    <location>
        <begin position="259"/>
        <end position="293"/>
    </location>
</feature>
<dbReference type="EMBL" id="JBAMMX010000019">
    <property type="protein sequence ID" value="KAK6922084.1"/>
    <property type="molecule type" value="Genomic_DNA"/>
</dbReference>
<evidence type="ECO:0000256" key="1">
    <source>
        <dbReference type="ARBA" id="ARBA00022737"/>
    </source>
</evidence>
<proteinExistence type="predicted"/>
<dbReference type="AlphaFoldDB" id="A0AAN8UZI6"/>
<accession>A0AAN8UZI6</accession>
<dbReference type="FunFam" id="1.25.40.10:FF:000474">
    <property type="entry name" value="Pentatricopeptide repeat protein PPR986-12"/>
    <property type="match status" value="1"/>
</dbReference>
<dbReference type="InterPro" id="IPR011990">
    <property type="entry name" value="TPR-like_helical_dom_sf"/>
</dbReference>
<dbReference type="Proteomes" id="UP001370490">
    <property type="component" value="Unassembled WGS sequence"/>
</dbReference>
<dbReference type="Pfam" id="PF01535">
    <property type="entry name" value="PPR"/>
    <property type="match status" value="5"/>
</dbReference>
<keyword evidence="1" id="KW-0677">Repeat</keyword>
<dbReference type="GO" id="GO:0009451">
    <property type="term" value="P:RNA modification"/>
    <property type="evidence" value="ECO:0007669"/>
    <property type="project" value="InterPro"/>
</dbReference>
<feature type="repeat" description="PPR" evidence="2">
    <location>
        <begin position="84"/>
        <end position="119"/>
    </location>
</feature>
<evidence type="ECO:0000313" key="4">
    <source>
        <dbReference type="Proteomes" id="UP001370490"/>
    </source>
</evidence>
<dbReference type="Gene3D" id="1.25.40.10">
    <property type="entry name" value="Tetratricopeptide repeat domain"/>
    <property type="match status" value="3"/>
</dbReference>
<dbReference type="InterPro" id="IPR002885">
    <property type="entry name" value="PPR_rpt"/>
</dbReference>
<dbReference type="PANTHER" id="PTHR47926:SF508">
    <property type="entry name" value="PENTATRICOPEPTIDE REPEAT-CONTAINING PROTEIN"/>
    <property type="match status" value="1"/>
</dbReference>
<dbReference type="Pfam" id="PF13041">
    <property type="entry name" value="PPR_2"/>
    <property type="match status" value="1"/>
</dbReference>
<dbReference type="PROSITE" id="PS51375">
    <property type="entry name" value="PPR"/>
    <property type="match status" value="3"/>
</dbReference>
<gene>
    <name evidence="3" type="ORF">RJ641_012591</name>
</gene>
<dbReference type="Pfam" id="PF20431">
    <property type="entry name" value="E_motif"/>
    <property type="match status" value="1"/>
</dbReference>
<feature type="repeat" description="PPR" evidence="2">
    <location>
        <begin position="156"/>
        <end position="190"/>
    </location>
</feature>
<organism evidence="3 4">
    <name type="scientific">Dillenia turbinata</name>
    <dbReference type="NCBI Taxonomy" id="194707"/>
    <lineage>
        <taxon>Eukaryota</taxon>
        <taxon>Viridiplantae</taxon>
        <taxon>Streptophyta</taxon>
        <taxon>Embryophyta</taxon>
        <taxon>Tracheophyta</taxon>
        <taxon>Spermatophyta</taxon>
        <taxon>Magnoliopsida</taxon>
        <taxon>eudicotyledons</taxon>
        <taxon>Gunneridae</taxon>
        <taxon>Pentapetalae</taxon>
        <taxon>Dilleniales</taxon>
        <taxon>Dilleniaceae</taxon>
        <taxon>Dillenia</taxon>
    </lineage>
</organism>
<dbReference type="InterPro" id="IPR046848">
    <property type="entry name" value="E_motif"/>
</dbReference>
<reference evidence="3 4" key="1">
    <citation type="submission" date="2023-12" db="EMBL/GenBank/DDBJ databases">
        <title>A high-quality genome assembly for Dillenia turbinata (Dilleniales).</title>
        <authorList>
            <person name="Chanderbali A."/>
        </authorList>
    </citation>
    <scope>NUCLEOTIDE SEQUENCE [LARGE SCALE GENOMIC DNA]</scope>
    <source>
        <strain evidence="3">LSX21</strain>
        <tissue evidence="3">Leaf</tissue>
    </source>
</reference>
<dbReference type="FunFam" id="1.25.40.10:FF:000427">
    <property type="entry name" value="Pentatricopeptide repeat-containing protein chloroplastic"/>
    <property type="match status" value="1"/>
</dbReference>
<protein>
    <submittedName>
        <fullName evidence="3">Pentatricopeptide repeat</fullName>
    </submittedName>
</protein>
<dbReference type="PANTHER" id="PTHR47926">
    <property type="entry name" value="PENTATRICOPEPTIDE REPEAT-CONTAINING PROTEIN"/>
    <property type="match status" value="1"/>
</dbReference>
<comment type="caution">
    <text evidence="3">The sequence shown here is derived from an EMBL/GenBank/DDBJ whole genome shotgun (WGS) entry which is preliminary data.</text>
</comment>
<evidence type="ECO:0000256" key="2">
    <source>
        <dbReference type="PROSITE-ProRule" id="PRU00708"/>
    </source>
</evidence>
<dbReference type="GO" id="GO:0003723">
    <property type="term" value="F:RNA binding"/>
    <property type="evidence" value="ECO:0007669"/>
    <property type="project" value="InterPro"/>
</dbReference>
<keyword evidence="4" id="KW-1185">Reference proteome</keyword>
<name>A0AAN8UZI6_9MAGN</name>
<dbReference type="InterPro" id="IPR046960">
    <property type="entry name" value="PPR_At4g14850-like_plant"/>
</dbReference>
<evidence type="ECO:0000313" key="3">
    <source>
        <dbReference type="EMBL" id="KAK6922084.1"/>
    </source>
</evidence>
<dbReference type="NCBIfam" id="TIGR00756">
    <property type="entry name" value="PPR"/>
    <property type="match status" value="2"/>
</dbReference>